<feature type="region of interest" description="Disordered" evidence="1">
    <location>
        <begin position="79"/>
        <end position="114"/>
    </location>
</feature>
<evidence type="ECO:0000256" key="2">
    <source>
        <dbReference type="SAM" id="SignalP"/>
    </source>
</evidence>
<feature type="signal peptide" evidence="2">
    <location>
        <begin position="1"/>
        <end position="27"/>
    </location>
</feature>
<proteinExistence type="predicted"/>
<dbReference type="RefSeq" id="WP_121770421.1">
    <property type="nucleotide sequence ID" value="NZ_RAWM01000051.1"/>
</dbReference>
<feature type="chain" id="PRO_5017180058" description="Periplasmic heavy metal sensor" evidence="2">
    <location>
        <begin position="28"/>
        <end position="176"/>
    </location>
</feature>
<evidence type="ECO:0000313" key="3">
    <source>
        <dbReference type="EMBL" id="RKH67315.1"/>
    </source>
</evidence>
<accession>A0A3A8QLT1</accession>
<keyword evidence="4" id="KW-1185">Reference proteome</keyword>
<dbReference type="Proteomes" id="UP000282656">
    <property type="component" value="Unassembled WGS sequence"/>
</dbReference>
<dbReference type="AlphaFoldDB" id="A0A3A8QLT1"/>
<comment type="caution">
    <text evidence="3">The sequence shown here is derived from an EMBL/GenBank/DDBJ whole genome shotgun (WGS) entry which is preliminary data.</text>
</comment>
<protein>
    <recommendedName>
        <fullName evidence="5">Periplasmic heavy metal sensor</fullName>
    </recommendedName>
</protein>
<reference evidence="4" key="1">
    <citation type="submission" date="2018-09" db="EMBL/GenBank/DDBJ databases">
        <authorList>
            <person name="Livingstone P.G."/>
            <person name="Whitworth D.E."/>
        </authorList>
    </citation>
    <scope>NUCLEOTIDE SEQUENCE [LARGE SCALE GENOMIC DNA]</scope>
    <source>
        <strain evidence="4">AB047A</strain>
    </source>
</reference>
<keyword evidence="2" id="KW-0732">Signal</keyword>
<evidence type="ECO:0000313" key="4">
    <source>
        <dbReference type="Proteomes" id="UP000282656"/>
    </source>
</evidence>
<name>A0A3A8QLT1_9BACT</name>
<evidence type="ECO:0000256" key="1">
    <source>
        <dbReference type="SAM" id="MobiDB-lite"/>
    </source>
</evidence>
<gene>
    <name evidence="3" type="ORF">D7X96_19640</name>
</gene>
<dbReference type="EMBL" id="RAWM01000051">
    <property type="protein sequence ID" value="RKH67315.1"/>
    <property type="molecule type" value="Genomic_DNA"/>
</dbReference>
<evidence type="ECO:0008006" key="5">
    <source>
        <dbReference type="Google" id="ProtNLM"/>
    </source>
</evidence>
<organism evidence="3 4">
    <name type="scientific">Corallococcus interemptor</name>
    <dbReference type="NCBI Taxonomy" id="2316720"/>
    <lineage>
        <taxon>Bacteria</taxon>
        <taxon>Pseudomonadati</taxon>
        <taxon>Myxococcota</taxon>
        <taxon>Myxococcia</taxon>
        <taxon>Myxococcales</taxon>
        <taxon>Cystobacterineae</taxon>
        <taxon>Myxococcaceae</taxon>
        <taxon>Corallococcus</taxon>
    </lineage>
</organism>
<dbReference type="OrthoDB" id="5526588at2"/>
<sequence>MTMASRAFQLAMLLAAAGAGFGLSRWAPPPATTDETPRQLERLEGELRALRQALEATSRPAPPAVAGLDVAALRDDLRRMMREELQATRDEISSSPPEEKPRPPPPLPPRNPEAFAKASQLVERSISSRQWGEQERGELITLRPQLTTAQFQELFQKLAVAMNSQQLRVTTRGPPF</sequence>
<feature type="compositionally biased region" description="Basic and acidic residues" evidence="1">
    <location>
        <begin position="79"/>
        <end position="102"/>
    </location>
</feature>